<sequence length="87" mass="10548">MKGKLIHKIYYYDDELEYLHNRDENSFQWLDPTIYRFQLKNTGFSLWMLDLNMVMDIPIEHLCHFSKYLGADIVVDFGQYLSLCKYV</sequence>
<name>A0A6C0CLY1_9ZZZZ</name>
<evidence type="ECO:0000313" key="1">
    <source>
        <dbReference type="EMBL" id="QHT04674.1"/>
    </source>
</evidence>
<organism evidence="1">
    <name type="scientific">viral metagenome</name>
    <dbReference type="NCBI Taxonomy" id="1070528"/>
    <lineage>
        <taxon>unclassified sequences</taxon>
        <taxon>metagenomes</taxon>
        <taxon>organismal metagenomes</taxon>
    </lineage>
</organism>
<dbReference type="AlphaFoldDB" id="A0A6C0CLY1"/>
<accession>A0A6C0CLY1</accession>
<protein>
    <submittedName>
        <fullName evidence="1">Uncharacterized protein</fullName>
    </submittedName>
</protein>
<dbReference type="EMBL" id="MN739436">
    <property type="protein sequence ID" value="QHT04674.1"/>
    <property type="molecule type" value="Genomic_DNA"/>
</dbReference>
<proteinExistence type="predicted"/>
<reference evidence="1" key="1">
    <citation type="journal article" date="2020" name="Nature">
        <title>Giant virus diversity and host interactions through global metagenomics.</title>
        <authorList>
            <person name="Schulz F."/>
            <person name="Roux S."/>
            <person name="Paez-Espino D."/>
            <person name="Jungbluth S."/>
            <person name="Walsh D.A."/>
            <person name="Denef V.J."/>
            <person name="McMahon K.D."/>
            <person name="Konstantinidis K.T."/>
            <person name="Eloe-Fadrosh E.A."/>
            <person name="Kyrpides N.C."/>
            <person name="Woyke T."/>
        </authorList>
    </citation>
    <scope>NUCLEOTIDE SEQUENCE</scope>
    <source>
        <strain evidence="1">GVMAG-M-3300021343-4</strain>
    </source>
</reference>